<feature type="region of interest" description="Disordered" evidence="2">
    <location>
        <begin position="692"/>
        <end position="720"/>
    </location>
</feature>
<dbReference type="CDD" id="cd12148">
    <property type="entry name" value="fungal_TF_MHR"/>
    <property type="match status" value="1"/>
</dbReference>
<sequence>MTENVEAKPRQRRQDARKRSPRDRIKPRVSSTKTVIEPLPSPKEDQELPIFLTVNTSETLNPVQVSPRHDHQPEITFAYYPFLCITNLSSLPAEDVKYLESQGCFKVPESTLLDDLVRAYFRYAHPILPVVNEAEFWSIYDYGGKPGRISIILLSAMLFVACKYVDHNVILGLQLDSAYEARKRLLRKTQLLYDQETESSPLVLSQVSLLLAQWPLQKTSRTKGQWLGRAFSHCQDAIAEARVLAMPTARLNQSNLRRLVGCCILSDCVHSLYTRRPLMMPSGIAEDHSVLSRVDLSHEIGRSRVYSVEAKQQLIEAHEQMSSLVTTLRRVLALVYPQKGTCTSSTISGDEQEIRECKEQLRSWYNDSLVLSTSRQDSAFGDSPASSNDEREHEGSQHQPMELLVSIMYIHYDTAMLSLCQSEILGLTTSSRLAASPYKIHERPSIREKKYDLSNCIINLTDRLSDSLQQQLLPQVPESMILCTALPLLLFLLHTKQSAQSVVGAHVPRCPDWVRKVMACLRLHYRDELEYILQAVKAVNHNLTQILQEDVLPPGEEPLQIINWRELLDTRPRLYARLVENLDNIISWGGPLPETDMAASFNEKQTPSSTSLTRQVRAKKILHAPSQRRIDLRSPPMSDGYEPATTAASDFQDAWHEHFGNIIQSCLAEASEEIYSQASLDLWAGEIAPSERSVLEEVSPRQGIESAATGSTDGEDLDLGNGLSDDWIDALLKEDVSLHGDTASQTAEDVDMDAARATLSG</sequence>
<evidence type="ECO:0000313" key="4">
    <source>
        <dbReference type="EMBL" id="RFN47011.1"/>
    </source>
</evidence>
<name>A0A395MGP1_9HYPO</name>
<evidence type="ECO:0000313" key="5">
    <source>
        <dbReference type="Proteomes" id="UP000265631"/>
    </source>
</evidence>
<dbReference type="Proteomes" id="UP000265631">
    <property type="component" value="Unassembled WGS sequence"/>
</dbReference>
<dbReference type="STRING" id="2594813.A0A395MGP1"/>
<dbReference type="GO" id="GO:0006351">
    <property type="term" value="P:DNA-templated transcription"/>
    <property type="evidence" value="ECO:0007669"/>
    <property type="project" value="InterPro"/>
</dbReference>
<dbReference type="GO" id="GO:0008270">
    <property type="term" value="F:zinc ion binding"/>
    <property type="evidence" value="ECO:0007669"/>
    <property type="project" value="InterPro"/>
</dbReference>
<reference evidence="4 5" key="1">
    <citation type="journal article" date="2018" name="PLoS Pathog.">
        <title>Evolution of structural diversity of trichothecenes, a family of toxins produced by plant pathogenic and entomopathogenic fungi.</title>
        <authorList>
            <person name="Proctor R.H."/>
            <person name="McCormick S.P."/>
            <person name="Kim H.S."/>
            <person name="Cardoza R.E."/>
            <person name="Stanley A.M."/>
            <person name="Lindo L."/>
            <person name="Kelly A."/>
            <person name="Brown D.W."/>
            <person name="Lee T."/>
            <person name="Vaughan M.M."/>
            <person name="Alexander N.J."/>
            <person name="Busman M."/>
            <person name="Gutierrez S."/>
        </authorList>
    </citation>
    <scope>NUCLEOTIDE SEQUENCE [LARGE SCALE GENOMIC DNA]</scope>
    <source>
        <strain evidence="4 5">NRRL 13405</strain>
    </source>
</reference>
<dbReference type="GO" id="GO:0003677">
    <property type="term" value="F:DNA binding"/>
    <property type="evidence" value="ECO:0007669"/>
    <property type="project" value="InterPro"/>
</dbReference>
<keyword evidence="5" id="KW-1185">Reference proteome</keyword>
<feature type="region of interest" description="Disordered" evidence="2">
    <location>
        <begin position="376"/>
        <end position="398"/>
    </location>
</feature>
<accession>A0A395MGP1</accession>
<dbReference type="InterPro" id="IPR007219">
    <property type="entry name" value="XnlR_reg_dom"/>
</dbReference>
<evidence type="ECO:0000259" key="3">
    <source>
        <dbReference type="Pfam" id="PF04082"/>
    </source>
</evidence>
<dbReference type="Pfam" id="PF04082">
    <property type="entry name" value="Fungal_trans"/>
    <property type="match status" value="1"/>
</dbReference>
<organism evidence="4 5">
    <name type="scientific">Fusarium flagelliforme</name>
    <dbReference type="NCBI Taxonomy" id="2675880"/>
    <lineage>
        <taxon>Eukaryota</taxon>
        <taxon>Fungi</taxon>
        <taxon>Dikarya</taxon>
        <taxon>Ascomycota</taxon>
        <taxon>Pezizomycotina</taxon>
        <taxon>Sordariomycetes</taxon>
        <taxon>Hypocreomycetidae</taxon>
        <taxon>Hypocreales</taxon>
        <taxon>Nectriaceae</taxon>
        <taxon>Fusarium</taxon>
        <taxon>Fusarium incarnatum-equiseti species complex</taxon>
    </lineage>
</organism>
<protein>
    <submittedName>
        <fullName evidence="4">Cutinase transcription factor 1 beta</fullName>
    </submittedName>
</protein>
<proteinExistence type="predicted"/>
<dbReference type="PANTHER" id="PTHR47425">
    <property type="entry name" value="FARB-RELATED"/>
    <property type="match status" value="1"/>
</dbReference>
<feature type="domain" description="Xylanolytic transcriptional activator regulatory" evidence="3">
    <location>
        <begin position="119"/>
        <end position="365"/>
    </location>
</feature>
<dbReference type="EMBL" id="PXXK01000275">
    <property type="protein sequence ID" value="RFN47011.1"/>
    <property type="molecule type" value="Genomic_DNA"/>
</dbReference>
<feature type="region of interest" description="Disordered" evidence="2">
    <location>
        <begin position="1"/>
        <end position="43"/>
    </location>
</feature>
<dbReference type="InterPro" id="IPR052761">
    <property type="entry name" value="Fungal_Detox/Toxin_TFs"/>
</dbReference>
<dbReference type="PANTHER" id="PTHR47425:SF2">
    <property type="entry name" value="FARB-RELATED"/>
    <property type="match status" value="1"/>
</dbReference>
<evidence type="ECO:0000256" key="2">
    <source>
        <dbReference type="SAM" id="MobiDB-lite"/>
    </source>
</evidence>
<keyword evidence="1" id="KW-0539">Nucleus</keyword>
<comment type="caution">
    <text evidence="4">The sequence shown here is derived from an EMBL/GenBank/DDBJ whole genome shotgun (WGS) entry which is preliminary data.</text>
</comment>
<feature type="compositionally biased region" description="Basic and acidic residues" evidence="2">
    <location>
        <begin position="1"/>
        <end position="26"/>
    </location>
</feature>
<evidence type="ECO:0000256" key="1">
    <source>
        <dbReference type="ARBA" id="ARBA00023242"/>
    </source>
</evidence>
<dbReference type="AlphaFoldDB" id="A0A395MGP1"/>
<gene>
    <name evidence="4" type="ORF">FIE12Z_8737</name>
</gene>